<feature type="transmembrane region" description="Helical" evidence="1">
    <location>
        <begin position="74"/>
        <end position="91"/>
    </location>
</feature>
<gene>
    <name evidence="2" type="ORF">ACFSAS_00850</name>
</gene>
<evidence type="ECO:0008006" key="4">
    <source>
        <dbReference type="Google" id="ProtNLM"/>
    </source>
</evidence>
<protein>
    <recommendedName>
        <fullName evidence="4">ATP synthase protein I</fullName>
    </recommendedName>
</protein>
<feature type="transmembrane region" description="Helical" evidence="1">
    <location>
        <begin position="12"/>
        <end position="30"/>
    </location>
</feature>
<dbReference type="AlphaFoldDB" id="A0ABD6DPI5"/>
<organism evidence="2 3">
    <name type="scientific">Halobellus litoreus</name>
    <dbReference type="NCBI Taxonomy" id="755310"/>
    <lineage>
        <taxon>Archaea</taxon>
        <taxon>Methanobacteriati</taxon>
        <taxon>Methanobacteriota</taxon>
        <taxon>Stenosarchaea group</taxon>
        <taxon>Halobacteria</taxon>
        <taxon>Halobacteriales</taxon>
        <taxon>Haloferacaceae</taxon>
        <taxon>Halobellus</taxon>
    </lineage>
</organism>
<keyword evidence="1" id="KW-0472">Membrane</keyword>
<evidence type="ECO:0000313" key="2">
    <source>
        <dbReference type="EMBL" id="MFD1684156.1"/>
    </source>
</evidence>
<keyword evidence="3" id="KW-1185">Reference proteome</keyword>
<feature type="transmembrane region" description="Helical" evidence="1">
    <location>
        <begin position="36"/>
        <end position="54"/>
    </location>
</feature>
<evidence type="ECO:0000313" key="3">
    <source>
        <dbReference type="Proteomes" id="UP001597092"/>
    </source>
</evidence>
<reference evidence="2 3" key="1">
    <citation type="journal article" date="2019" name="Int. J. Syst. Evol. Microbiol.">
        <title>The Global Catalogue of Microorganisms (GCM) 10K type strain sequencing project: providing services to taxonomists for standard genome sequencing and annotation.</title>
        <authorList>
            <consortium name="The Broad Institute Genomics Platform"/>
            <consortium name="The Broad Institute Genome Sequencing Center for Infectious Disease"/>
            <person name="Wu L."/>
            <person name="Ma J."/>
        </authorList>
    </citation>
    <scope>NUCLEOTIDE SEQUENCE [LARGE SCALE GENOMIC DNA]</scope>
    <source>
        <strain evidence="2 3">CGMCC 1.10387</strain>
    </source>
</reference>
<keyword evidence="1" id="KW-0812">Transmembrane</keyword>
<accession>A0ABD6DPI5</accession>
<dbReference type="Proteomes" id="UP001597092">
    <property type="component" value="Unassembled WGS sequence"/>
</dbReference>
<keyword evidence="1" id="KW-1133">Transmembrane helix</keyword>
<evidence type="ECO:0000256" key="1">
    <source>
        <dbReference type="SAM" id="Phobius"/>
    </source>
</evidence>
<comment type="caution">
    <text evidence="2">The sequence shown here is derived from an EMBL/GenBank/DDBJ whole genome shotgun (WGS) entry which is preliminary data.</text>
</comment>
<dbReference type="RefSeq" id="WP_256308345.1">
    <property type="nucleotide sequence ID" value="NZ_JANHAW010000002.1"/>
</dbReference>
<proteinExistence type="predicted"/>
<dbReference type="EMBL" id="JBHUDP010000001">
    <property type="protein sequence ID" value="MFD1684156.1"/>
    <property type="molecule type" value="Genomic_DNA"/>
</dbReference>
<sequence>METTALRIERLFWAGVFAALVALVVALVLVPDPTGLAPLVVGVVTFALVAPIAARLSKGAASWDAEPGDQTVQYVVFFAVALVGRLALGSLGYDGTGPSLFVFAASWLAAAKARRLNPRRWNREAAA</sequence>
<name>A0ABD6DPI5_9EURY</name>